<dbReference type="GO" id="GO:0005975">
    <property type="term" value="P:carbohydrate metabolic process"/>
    <property type="evidence" value="ECO:0007669"/>
    <property type="project" value="InterPro"/>
</dbReference>
<name>A0A6G1J3K9_9PLEO</name>
<dbReference type="SMART" id="SM00320">
    <property type="entry name" value="WD40"/>
    <property type="match status" value="7"/>
</dbReference>
<feature type="compositionally biased region" description="Pro residues" evidence="4">
    <location>
        <begin position="580"/>
        <end position="594"/>
    </location>
</feature>
<feature type="compositionally biased region" description="Polar residues" evidence="4">
    <location>
        <begin position="679"/>
        <end position="689"/>
    </location>
</feature>
<dbReference type="PROSITE" id="PS50082">
    <property type="entry name" value="WD_REPEATS_2"/>
    <property type="match status" value="3"/>
</dbReference>
<keyword evidence="7" id="KW-1185">Reference proteome</keyword>
<dbReference type="Pfam" id="PF00232">
    <property type="entry name" value="Glyco_hydro_1"/>
    <property type="match status" value="1"/>
</dbReference>
<feature type="signal peptide" evidence="5">
    <location>
        <begin position="1"/>
        <end position="20"/>
    </location>
</feature>
<dbReference type="InterPro" id="IPR001360">
    <property type="entry name" value="Glyco_hydro_1"/>
</dbReference>
<feature type="repeat" description="WD" evidence="3">
    <location>
        <begin position="1021"/>
        <end position="1064"/>
    </location>
</feature>
<gene>
    <name evidence="6" type="ORF">K458DRAFT_442303</name>
</gene>
<sequence>MAHLIPLLPFLLFLSSPVSAQLTNSSALSFTLPSGYSTASFNASAQPTAYTRTDFSERALNELWNQVGPVSTGPVTTTVSPTPEPTAYPQPDGNRFHALVGSNYPELDNVKLPKGFKWGLSSSCYQIEGAAKDEGKGPSIWDLLAHRVPNQVLDNSTGDVVASHYYLYKQDFARLNNLGIPAFSPSFSWPRFFPFGKGAVNEEAVAHYDDVISSMHENNIRPAVTLFHWDTPLALFNEYGAWTDRRVVDDFFNYAKFVISRYDDYVDEWFTINEPQYCNWQYSYYPAGEYYPAPNGVTGGLEARFLCGHHTLLAHAKVAKWYHNEFKGKHRITFKNSGNYFEANSTKPEDEVARQRNFDFSIGWFGGPWTDGDYPQSLKNTLGDLLPEFTQEEKDLIKGSCDFYAIDPYSSFSAYEVEGGLEACVSNSSNPSYPECAGSNSLSPSGFPLGPAADPTMGWLYSAPSGVRKYLKHITQVLFPSIPDIIVSEFGFSEPYEGEWANLAPALWDLRRADYFQHYLDQILLAITEDKVNVTGAWGWAIFDNFEWGQGSNVRFGLQYVNYTSLERTPKASMFHAPSPVTPDHPALPNPPSSSSPVFSAPETTTELLASASEQAATATATTTLTEARRKRRHSASESGDVSDSSESHASRGRSSRHPKKRRRRADGTMRLDSDASKRSQSPARSYTNGSTRSPGPRSSRGKIANGDAHKPENNGSFANGSSVANGKPAPTTFFGHDTEEITRIIIQSLTDLGYQQAADTLVKESGYTLEGPTVAAFRSAVLNGDWAEAEELLFGTTTYDNGGGIDLERTGGYGKSWAKSRSSTGARHTGGLPLGEGANRDEMLFWLKQQKYLELLERRDLGKALMVLRQELTPLHQDVTRLHTLSSLMMCPSAEDLRYQASWDGAAGESRSLLLSELSKSISPSVMIPEHRLPTLLDEVKDNWITNCLYHNTAVSPSLYVDHNCDRDEFPMKPVLELRHHKDEVWYLKFSNDGTKLASTSKDKTVVIYETTTYKVLHHLEDHEAGVTHLAWSPDDTKIITCCAQQENSARIWDVKTGICIRCISDFTYPCTTAAWTPSGKQVVIGSQDTKYGCCVWDLDGHVVHNFREDGLRVNDLAVSPDGTRLVVILESRILVYDFTSYEKLCEWHLDDLKLTSVTISQDSRHMLISMNKDKIKLMEIDTGELIQRFEGQVQQQYIIRSSFGGADENFVVSGSEDSRIYIWRSNGLLVEALDAHPGCVNAVAWHPTDPRVFASAGDDAKVRIWKPASAPMMSTAGSSSNGYGR</sequence>
<reference evidence="6" key="1">
    <citation type="journal article" date="2020" name="Stud. Mycol.">
        <title>101 Dothideomycetes genomes: a test case for predicting lifestyles and emergence of pathogens.</title>
        <authorList>
            <person name="Haridas S."/>
            <person name="Albert R."/>
            <person name="Binder M."/>
            <person name="Bloem J."/>
            <person name="Labutti K."/>
            <person name="Salamov A."/>
            <person name="Andreopoulos B."/>
            <person name="Baker S."/>
            <person name="Barry K."/>
            <person name="Bills G."/>
            <person name="Bluhm B."/>
            <person name="Cannon C."/>
            <person name="Castanera R."/>
            <person name="Culley D."/>
            <person name="Daum C."/>
            <person name="Ezra D."/>
            <person name="Gonzalez J."/>
            <person name="Henrissat B."/>
            <person name="Kuo A."/>
            <person name="Liang C."/>
            <person name="Lipzen A."/>
            <person name="Lutzoni F."/>
            <person name="Magnuson J."/>
            <person name="Mondo S."/>
            <person name="Nolan M."/>
            <person name="Ohm R."/>
            <person name="Pangilinan J."/>
            <person name="Park H.-J."/>
            <person name="Ramirez L."/>
            <person name="Alfaro M."/>
            <person name="Sun H."/>
            <person name="Tritt A."/>
            <person name="Yoshinaga Y."/>
            <person name="Zwiers L.-H."/>
            <person name="Turgeon B."/>
            <person name="Goodwin S."/>
            <person name="Spatafora J."/>
            <person name="Crous P."/>
            <person name="Grigoriev I."/>
        </authorList>
    </citation>
    <scope>NUCLEOTIDE SEQUENCE</scope>
    <source>
        <strain evidence="6">CBS 122367</strain>
    </source>
</reference>
<dbReference type="GO" id="GO:0043161">
    <property type="term" value="P:proteasome-mediated ubiquitin-dependent protein catabolic process"/>
    <property type="evidence" value="ECO:0007669"/>
    <property type="project" value="TreeGrafter"/>
</dbReference>
<evidence type="ECO:0000313" key="6">
    <source>
        <dbReference type="EMBL" id="KAF2685114.1"/>
    </source>
</evidence>
<feature type="compositionally biased region" description="Low complexity" evidence="4">
    <location>
        <begin position="690"/>
        <end position="699"/>
    </location>
</feature>
<dbReference type="PROSITE" id="PS50294">
    <property type="entry name" value="WD_REPEATS_REGION"/>
    <property type="match status" value="1"/>
</dbReference>
<proteinExistence type="predicted"/>
<evidence type="ECO:0000256" key="4">
    <source>
        <dbReference type="SAM" id="MobiDB-lite"/>
    </source>
</evidence>
<organism evidence="6 7">
    <name type="scientific">Lentithecium fluviatile CBS 122367</name>
    <dbReference type="NCBI Taxonomy" id="1168545"/>
    <lineage>
        <taxon>Eukaryota</taxon>
        <taxon>Fungi</taxon>
        <taxon>Dikarya</taxon>
        <taxon>Ascomycota</taxon>
        <taxon>Pezizomycotina</taxon>
        <taxon>Dothideomycetes</taxon>
        <taxon>Pleosporomycetidae</taxon>
        <taxon>Pleosporales</taxon>
        <taxon>Massarineae</taxon>
        <taxon>Lentitheciaceae</taxon>
        <taxon>Lentithecium</taxon>
    </lineage>
</organism>
<evidence type="ECO:0000256" key="3">
    <source>
        <dbReference type="PROSITE-ProRule" id="PRU00221"/>
    </source>
</evidence>
<feature type="repeat" description="WD" evidence="3">
    <location>
        <begin position="1235"/>
        <end position="1277"/>
    </location>
</feature>
<dbReference type="GO" id="GO:0004553">
    <property type="term" value="F:hydrolase activity, hydrolyzing O-glycosyl compounds"/>
    <property type="evidence" value="ECO:0007669"/>
    <property type="project" value="InterPro"/>
</dbReference>
<dbReference type="Pfam" id="PF23627">
    <property type="entry name" value="LisH_WDR26"/>
    <property type="match status" value="1"/>
</dbReference>
<dbReference type="SUPFAM" id="SSF50978">
    <property type="entry name" value="WD40 repeat-like"/>
    <property type="match status" value="1"/>
</dbReference>
<dbReference type="OrthoDB" id="65569at2759"/>
<dbReference type="CDD" id="cd00200">
    <property type="entry name" value="WD40"/>
    <property type="match status" value="1"/>
</dbReference>
<dbReference type="Proteomes" id="UP000799291">
    <property type="component" value="Unassembled WGS sequence"/>
</dbReference>
<protein>
    <submittedName>
        <fullName evidence="6">Glycoside hydrolase family 1 protein</fullName>
    </submittedName>
</protein>
<evidence type="ECO:0000256" key="2">
    <source>
        <dbReference type="ARBA" id="ARBA00022737"/>
    </source>
</evidence>
<feature type="chain" id="PRO_5026117660" evidence="5">
    <location>
        <begin position="21"/>
        <end position="1287"/>
    </location>
</feature>
<dbReference type="InterPro" id="IPR006594">
    <property type="entry name" value="LisH"/>
</dbReference>
<keyword evidence="2" id="KW-0677">Repeat</keyword>
<dbReference type="PANTHER" id="PTHR22838:SF0">
    <property type="entry name" value="WD REPEAT-CONTAINING PROTEIN 26"/>
    <property type="match status" value="1"/>
</dbReference>
<keyword evidence="1 3" id="KW-0853">WD repeat</keyword>
<accession>A0A6G1J3K9</accession>
<dbReference type="Pfam" id="PF00400">
    <property type="entry name" value="WD40"/>
    <property type="match status" value="4"/>
</dbReference>
<dbReference type="InterPro" id="IPR001680">
    <property type="entry name" value="WD40_rpt"/>
</dbReference>
<feature type="compositionally biased region" description="Low complexity" evidence="4">
    <location>
        <begin position="595"/>
        <end position="626"/>
    </location>
</feature>
<evidence type="ECO:0000256" key="5">
    <source>
        <dbReference type="SAM" id="SignalP"/>
    </source>
</evidence>
<feature type="compositionally biased region" description="Low complexity" evidence="4">
    <location>
        <begin position="71"/>
        <end position="81"/>
    </location>
</feature>
<dbReference type="InterPro" id="IPR015943">
    <property type="entry name" value="WD40/YVTN_repeat-like_dom_sf"/>
</dbReference>
<dbReference type="PRINTS" id="PR00131">
    <property type="entry name" value="GLHYDRLASE1"/>
</dbReference>
<feature type="repeat" description="WD" evidence="3">
    <location>
        <begin position="979"/>
        <end position="1020"/>
    </location>
</feature>
<dbReference type="InterPro" id="IPR036322">
    <property type="entry name" value="WD40_repeat_dom_sf"/>
</dbReference>
<dbReference type="Gene3D" id="2.130.10.10">
    <property type="entry name" value="YVTN repeat-like/Quinoprotein amine dehydrogenase"/>
    <property type="match status" value="2"/>
</dbReference>
<keyword evidence="5" id="KW-0732">Signal</keyword>
<dbReference type="EMBL" id="MU005579">
    <property type="protein sequence ID" value="KAF2685114.1"/>
    <property type="molecule type" value="Genomic_DNA"/>
</dbReference>
<dbReference type="Gene3D" id="3.20.20.80">
    <property type="entry name" value="Glycosidases"/>
    <property type="match status" value="1"/>
</dbReference>
<feature type="compositionally biased region" description="Basic and acidic residues" evidence="4">
    <location>
        <begin position="666"/>
        <end position="678"/>
    </location>
</feature>
<dbReference type="GO" id="GO:0034657">
    <property type="term" value="C:GID complex"/>
    <property type="evidence" value="ECO:0007669"/>
    <property type="project" value="TreeGrafter"/>
</dbReference>
<feature type="compositionally biased region" description="Basic residues" evidence="4">
    <location>
        <begin position="651"/>
        <end position="665"/>
    </location>
</feature>
<dbReference type="InterPro" id="IPR051350">
    <property type="entry name" value="WD_repeat-ST_regulator"/>
</dbReference>
<dbReference type="PROSITE" id="PS50896">
    <property type="entry name" value="LISH"/>
    <property type="match status" value="1"/>
</dbReference>
<dbReference type="InterPro" id="IPR017853">
    <property type="entry name" value="GH"/>
</dbReference>
<feature type="compositionally biased region" description="Polar residues" evidence="4">
    <location>
        <begin position="714"/>
        <end position="725"/>
    </location>
</feature>
<feature type="region of interest" description="Disordered" evidence="4">
    <location>
        <begin position="71"/>
        <end position="90"/>
    </location>
</feature>
<dbReference type="PANTHER" id="PTHR22838">
    <property type="entry name" value="WD REPEAT PROTEIN 26-RELATED"/>
    <property type="match status" value="1"/>
</dbReference>
<keyword evidence="6" id="KW-0378">Hydrolase</keyword>
<feature type="region of interest" description="Disordered" evidence="4">
    <location>
        <begin position="574"/>
        <end position="735"/>
    </location>
</feature>
<evidence type="ECO:0000313" key="7">
    <source>
        <dbReference type="Proteomes" id="UP000799291"/>
    </source>
</evidence>
<evidence type="ECO:0000256" key="1">
    <source>
        <dbReference type="ARBA" id="ARBA00022574"/>
    </source>
</evidence>
<dbReference type="SUPFAM" id="SSF51445">
    <property type="entry name" value="(Trans)glycosidases"/>
    <property type="match status" value="1"/>
</dbReference>